<sequence length="274" mass="30083">MTLPPTLRIYQLDAFTDQLFTGNPAAVVPLTDQNEWLPDAQMQSIAAENNLAETAFYIRTETGYHIRWFTPTVEVDLCGHATLATGYVIFFLEEKPTDSRIILDSRSGPLTVCREADGWLVLDFPADTLAKAAVQPPALLTGLVGAKPLEIHKGKSDFMVVYASQADIDSLVPDFRELTTVPARGIIVTAPGVDVDFVSRFFAPQSGVDEDPVTGSAHTTLIPYWAEKLSKNTLTARQISARGGYLRCKLNTELNRVDIAGQVQLYLKGELAIR</sequence>
<comment type="caution">
    <text evidence="3">The sequence shown here is derived from an EMBL/GenBank/DDBJ whole genome shotgun (WGS) entry which is preliminary data.</text>
</comment>
<dbReference type="RefSeq" id="WP_166690750.1">
    <property type="nucleotide sequence ID" value="NZ_WAEL01000001.1"/>
</dbReference>
<dbReference type="PANTHER" id="PTHR13774">
    <property type="entry name" value="PHENAZINE BIOSYNTHESIS PROTEIN"/>
    <property type="match status" value="1"/>
</dbReference>
<evidence type="ECO:0000313" key="3">
    <source>
        <dbReference type="EMBL" id="NID08976.1"/>
    </source>
</evidence>
<organism evidence="3 4">
    <name type="scientific">Fibrivirga algicola</name>
    <dbReference type="NCBI Taxonomy" id="2950420"/>
    <lineage>
        <taxon>Bacteria</taxon>
        <taxon>Pseudomonadati</taxon>
        <taxon>Bacteroidota</taxon>
        <taxon>Cytophagia</taxon>
        <taxon>Cytophagales</taxon>
        <taxon>Spirosomataceae</taxon>
        <taxon>Fibrivirga</taxon>
    </lineage>
</organism>
<dbReference type="PANTHER" id="PTHR13774:SF17">
    <property type="entry name" value="PHENAZINE BIOSYNTHESIS-LIKE DOMAIN-CONTAINING PROTEIN"/>
    <property type="match status" value="1"/>
</dbReference>
<gene>
    <name evidence="3" type="ORF">F7231_02220</name>
</gene>
<dbReference type="Pfam" id="PF02567">
    <property type="entry name" value="PhzC-PhzF"/>
    <property type="match status" value="1"/>
</dbReference>
<keyword evidence="4" id="KW-1185">Reference proteome</keyword>
<evidence type="ECO:0000313" key="4">
    <source>
        <dbReference type="Proteomes" id="UP000606008"/>
    </source>
</evidence>
<comment type="similarity">
    <text evidence="1">Belongs to the PhzF family.</text>
</comment>
<dbReference type="Gene3D" id="3.10.310.10">
    <property type="entry name" value="Diaminopimelate Epimerase, Chain A, domain 1"/>
    <property type="match status" value="2"/>
</dbReference>
<dbReference type="NCBIfam" id="TIGR00654">
    <property type="entry name" value="PhzF_family"/>
    <property type="match status" value="1"/>
</dbReference>
<proteinExistence type="inferred from homology"/>
<dbReference type="EMBL" id="WAEL01000001">
    <property type="protein sequence ID" value="NID08976.1"/>
    <property type="molecule type" value="Genomic_DNA"/>
</dbReference>
<dbReference type="InterPro" id="IPR003719">
    <property type="entry name" value="Phenazine_PhzF-like"/>
</dbReference>
<name>A0ABX0QCK4_9BACT</name>
<reference evidence="3" key="1">
    <citation type="submission" date="2024-05" db="EMBL/GenBank/DDBJ databases">
        <authorList>
            <person name="Jung D.-H."/>
        </authorList>
    </citation>
    <scope>NUCLEOTIDE SEQUENCE</scope>
    <source>
        <strain evidence="3">JA-25</strain>
    </source>
</reference>
<accession>A0ABX0QCK4</accession>
<dbReference type="PIRSF" id="PIRSF016184">
    <property type="entry name" value="PhzC_PhzF"/>
    <property type="match status" value="1"/>
</dbReference>
<evidence type="ECO:0000256" key="2">
    <source>
        <dbReference type="ARBA" id="ARBA00023235"/>
    </source>
</evidence>
<dbReference type="SUPFAM" id="SSF54506">
    <property type="entry name" value="Diaminopimelate epimerase-like"/>
    <property type="match status" value="1"/>
</dbReference>
<dbReference type="Proteomes" id="UP000606008">
    <property type="component" value="Unassembled WGS sequence"/>
</dbReference>
<evidence type="ECO:0000256" key="1">
    <source>
        <dbReference type="ARBA" id="ARBA00008270"/>
    </source>
</evidence>
<protein>
    <submittedName>
        <fullName evidence="3">PhzF family phenazine biosynthesis protein</fullName>
    </submittedName>
</protein>
<keyword evidence="2" id="KW-0413">Isomerase</keyword>